<evidence type="ECO:0000256" key="1">
    <source>
        <dbReference type="SAM" id="MobiDB-lite"/>
    </source>
</evidence>
<keyword evidence="2" id="KW-0347">Helicase</keyword>
<proteinExistence type="predicted"/>
<dbReference type="PANTHER" id="PTHR47642:SF8">
    <property type="entry name" value="ATP-DEPENDENT DNA HELICASE"/>
    <property type="match status" value="1"/>
</dbReference>
<evidence type="ECO:0000313" key="2">
    <source>
        <dbReference type="EMBL" id="QQP41065.1"/>
    </source>
</evidence>
<keyword evidence="2" id="KW-0547">Nucleotide-binding</keyword>
<feature type="compositionally biased region" description="Polar residues" evidence="1">
    <location>
        <begin position="108"/>
        <end position="121"/>
    </location>
</feature>
<keyword evidence="2" id="KW-0067">ATP-binding</keyword>
<dbReference type="PANTHER" id="PTHR47642">
    <property type="entry name" value="ATP-DEPENDENT DNA HELICASE"/>
    <property type="match status" value="1"/>
</dbReference>
<sequence>MMRSLNTKQKEVVMFHRKWCKDAIFALKHSQPMPQYKVFLSGPGGVGKSHVIKLIHYVTMKLLKPLSGHFEPDELPVLLTAFTGTAAFGIEGMTLHSALGFSCGPEVTKTTSQPAAKSSTPSDHDWGN</sequence>
<reference evidence="3" key="1">
    <citation type="submission" date="2021-01" db="EMBL/GenBank/DDBJ databases">
        <title>Caligus Genome Assembly.</title>
        <authorList>
            <person name="Gallardo-Escarate C."/>
        </authorList>
    </citation>
    <scope>NUCLEOTIDE SEQUENCE [LARGE SCALE GENOMIC DNA]</scope>
</reference>
<name>A0A7T8K142_CALRO</name>
<feature type="region of interest" description="Disordered" evidence="1">
    <location>
        <begin position="105"/>
        <end position="128"/>
    </location>
</feature>
<gene>
    <name evidence="2" type="ORF">FKW44_015314</name>
</gene>
<evidence type="ECO:0000313" key="3">
    <source>
        <dbReference type="Proteomes" id="UP000595437"/>
    </source>
</evidence>
<dbReference type="InterPro" id="IPR051055">
    <property type="entry name" value="PIF1_helicase"/>
</dbReference>
<organism evidence="2 3">
    <name type="scientific">Caligus rogercresseyi</name>
    <name type="common">Sea louse</name>
    <dbReference type="NCBI Taxonomy" id="217165"/>
    <lineage>
        <taxon>Eukaryota</taxon>
        <taxon>Metazoa</taxon>
        <taxon>Ecdysozoa</taxon>
        <taxon>Arthropoda</taxon>
        <taxon>Crustacea</taxon>
        <taxon>Multicrustacea</taxon>
        <taxon>Hexanauplia</taxon>
        <taxon>Copepoda</taxon>
        <taxon>Siphonostomatoida</taxon>
        <taxon>Caligidae</taxon>
        <taxon>Caligus</taxon>
    </lineage>
</organism>
<dbReference type="Proteomes" id="UP000595437">
    <property type="component" value="Chromosome 10"/>
</dbReference>
<protein>
    <submittedName>
        <fullName evidence="2">ATP-dependent DNA helicase</fullName>
    </submittedName>
</protein>
<keyword evidence="3" id="KW-1185">Reference proteome</keyword>
<dbReference type="Gene3D" id="3.40.50.300">
    <property type="entry name" value="P-loop containing nucleotide triphosphate hydrolases"/>
    <property type="match status" value="1"/>
</dbReference>
<dbReference type="AlphaFoldDB" id="A0A7T8K142"/>
<dbReference type="InterPro" id="IPR027417">
    <property type="entry name" value="P-loop_NTPase"/>
</dbReference>
<accession>A0A7T8K142</accession>
<keyword evidence="2" id="KW-0378">Hydrolase</keyword>
<dbReference type="EMBL" id="CP045899">
    <property type="protein sequence ID" value="QQP41065.1"/>
    <property type="molecule type" value="Genomic_DNA"/>
</dbReference>
<dbReference type="OrthoDB" id="6141723at2759"/>
<dbReference type="SUPFAM" id="SSF52540">
    <property type="entry name" value="P-loop containing nucleoside triphosphate hydrolases"/>
    <property type="match status" value="1"/>
</dbReference>
<dbReference type="GO" id="GO:0004386">
    <property type="term" value="F:helicase activity"/>
    <property type="evidence" value="ECO:0007669"/>
    <property type="project" value="UniProtKB-KW"/>
</dbReference>